<gene>
    <name evidence="2" type="ORF">Vbra_21064</name>
</gene>
<dbReference type="Proteomes" id="UP000041254">
    <property type="component" value="Unassembled WGS sequence"/>
</dbReference>
<feature type="compositionally biased region" description="Basic and acidic residues" evidence="1">
    <location>
        <begin position="146"/>
        <end position="156"/>
    </location>
</feature>
<dbReference type="AlphaFoldDB" id="A0A0G4EX24"/>
<evidence type="ECO:0000313" key="3">
    <source>
        <dbReference type="Proteomes" id="UP000041254"/>
    </source>
</evidence>
<evidence type="ECO:0000313" key="2">
    <source>
        <dbReference type="EMBL" id="CEM03216.1"/>
    </source>
</evidence>
<sequence>MDTAAILAADSTGAGGQHSSTALLEAVDKLRALRSQTAHAEQLLTDAVDAQGLSGDNLALMQTSLSAAYGDAMGQLDAIAQKQGAEEGASVEPAVQQEDHSVETDTQHRQDDGLMFSLIHRASSAVPSDQPSNSTLQQSTAASTTDGKHSGVRVEDANTSAGERNTGDPVSRIFDQLGGLDWEVPDCQRRPGGPPLSRLQQLRLQLAAGGVGAGLSGSQHGGAGNTAAKEYGRPCLAGLPPGVMGHMGSFLTTIDATRRLTHLSREIHGKATDETFGIYRTLVVTEDEYDTYDKLEEEACDDTHIKWLFSETTSPSQRLGNIHAAHVRAPSVSVAVAKVLEAASDTLAELHVSGGWMAFQQDGGGKFSPRQRITFPKLAHMSIRSKAWFHHVGNRWNLPSLRSLRSVDFPFPSTAVVRVLETAPEIQQLEAAPIIFTDQEWADFPVALGKCPHITSITGLKIDFDDVGRRANQLKDALEPHWARPWRASVRKKLGFVVPRLSIGARRWEGGATTETFRWWAVAVGCHLEWRTRDNSMTIDCSSADGVSAPVLTAPDKLYGQIAAQLAAKATEVELKLGGRPVHKLVGDMLVFAHAKTLTVRVKHGVSAAAVVESIPTWLPALPGRQQPIRRFPSIERLIIWLPSLPTTDLRGFPSALSGLTGTLTSVKSVWFRGACSLALACEVLCFLPVRQLDEVTFSTPPTSHGFPGSVPPMWSRGIAQIKHIEVQRGERGGLGGDMACCRKADLLALIECAMAARPSQLTIDEVLVSADELKGEDRAAKLSDLRSFAWGCCERVRAHYTMTESKSALSQEGEFLQLSLTLVAK</sequence>
<feature type="region of interest" description="Disordered" evidence="1">
    <location>
        <begin position="83"/>
        <end position="108"/>
    </location>
</feature>
<keyword evidence="3" id="KW-1185">Reference proteome</keyword>
<dbReference type="InParanoid" id="A0A0G4EX24"/>
<reference evidence="2 3" key="1">
    <citation type="submission" date="2014-11" db="EMBL/GenBank/DDBJ databases">
        <authorList>
            <person name="Zhu J."/>
            <person name="Qi W."/>
            <person name="Song R."/>
        </authorList>
    </citation>
    <scope>NUCLEOTIDE SEQUENCE [LARGE SCALE GENOMIC DNA]</scope>
</reference>
<proteinExistence type="predicted"/>
<accession>A0A0G4EX24</accession>
<dbReference type="EMBL" id="CDMY01000336">
    <property type="protein sequence ID" value="CEM03216.1"/>
    <property type="molecule type" value="Genomic_DNA"/>
</dbReference>
<organism evidence="2 3">
    <name type="scientific">Vitrella brassicaformis (strain CCMP3155)</name>
    <dbReference type="NCBI Taxonomy" id="1169540"/>
    <lineage>
        <taxon>Eukaryota</taxon>
        <taxon>Sar</taxon>
        <taxon>Alveolata</taxon>
        <taxon>Colpodellida</taxon>
        <taxon>Vitrellaceae</taxon>
        <taxon>Vitrella</taxon>
    </lineage>
</organism>
<feature type="compositionally biased region" description="Low complexity" evidence="1">
    <location>
        <begin position="132"/>
        <end position="145"/>
    </location>
</feature>
<feature type="region of interest" description="Disordered" evidence="1">
    <location>
        <begin position="123"/>
        <end position="171"/>
    </location>
</feature>
<evidence type="ECO:0000256" key="1">
    <source>
        <dbReference type="SAM" id="MobiDB-lite"/>
    </source>
</evidence>
<protein>
    <submittedName>
        <fullName evidence="2">Uncharacterized protein</fullName>
    </submittedName>
</protein>
<name>A0A0G4EX24_VITBC</name>
<dbReference type="PhylomeDB" id="A0A0G4EX24"/>
<feature type="compositionally biased region" description="Basic and acidic residues" evidence="1">
    <location>
        <begin position="97"/>
        <end position="108"/>
    </location>
</feature>
<dbReference type="VEuPathDB" id="CryptoDB:Vbra_21064"/>